<comment type="caution">
    <text evidence="3">The sequence shown here is derived from an EMBL/GenBank/DDBJ whole genome shotgun (WGS) entry which is preliminary data.</text>
</comment>
<accession>X1LK05</accession>
<dbReference type="InterPro" id="IPR043712">
    <property type="entry name" value="DUF5652"/>
</dbReference>
<protein>
    <recommendedName>
        <fullName evidence="2">DUF5652 domain-containing protein</fullName>
    </recommendedName>
</protein>
<sequence>MPIDWVCPFFPNLAVMWLVTSLAVVWSMAWKGVALWRAGKNGHLVWFIVLFIVNTLGILEIIYIFAFSRKK</sequence>
<keyword evidence="1" id="KW-1133">Transmembrane helix</keyword>
<dbReference type="EMBL" id="BARV01009596">
    <property type="protein sequence ID" value="GAI02715.1"/>
    <property type="molecule type" value="Genomic_DNA"/>
</dbReference>
<organism evidence="3">
    <name type="scientific">marine sediment metagenome</name>
    <dbReference type="NCBI Taxonomy" id="412755"/>
    <lineage>
        <taxon>unclassified sequences</taxon>
        <taxon>metagenomes</taxon>
        <taxon>ecological metagenomes</taxon>
    </lineage>
</organism>
<evidence type="ECO:0000256" key="1">
    <source>
        <dbReference type="SAM" id="Phobius"/>
    </source>
</evidence>
<proteinExistence type="predicted"/>
<feature type="transmembrane region" description="Helical" evidence="1">
    <location>
        <begin position="9"/>
        <end position="29"/>
    </location>
</feature>
<name>X1LK05_9ZZZZ</name>
<evidence type="ECO:0000259" key="2">
    <source>
        <dbReference type="Pfam" id="PF18893"/>
    </source>
</evidence>
<feature type="domain" description="DUF5652" evidence="2">
    <location>
        <begin position="16"/>
        <end position="70"/>
    </location>
</feature>
<dbReference type="AlphaFoldDB" id="X1LK05"/>
<evidence type="ECO:0000313" key="3">
    <source>
        <dbReference type="EMBL" id="GAI02715.1"/>
    </source>
</evidence>
<keyword evidence="1" id="KW-0472">Membrane</keyword>
<reference evidence="3" key="1">
    <citation type="journal article" date="2014" name="Front. Microbiol.">
        <title>High frequency of phylogenetically diverse reductive dehalogenase-homologous genes in deep subseafloor sedimentary metagenomes.</title>
        <authorList>
            <person name="Kawai M."/>
            <person name="Futagami T."/>
            <person name="Toyoda A."/>
            <person name="Takaki Y."/>
            <person name="Nishi S."/>
            <person name="Hori S."/>
            <person name="Arai W."/>
            <person name="Tsubouchi T."/>
            <person name="Morono Y."/>
            <person name="Uchiyama I."/>
            <person name="Ito T."/>
            <person name="Fujiyama A."/>
            <person name="Inagaki F."/>
            <person name="Takami H."/>
        </authorList>
    </citation>
    <scope>NUCLEOTIDE SEQUENCE</scope>
    <source>
        <strain evidence="3">Expedition CK06-06</strain>
    </source>
</reference>
<keyword evidence="1" id="KW-0812">Transmembrane</keyword>
<feature type="transmembrane region" description="Helical" evidence="1">
    <location>
        <begin position="44"/>
        <end position="66"/>
    </location>
</feature>
<gene>
    <name evidence="3" type="ORF">S06H3_18869</name>
</gene>
<dbReference type="Pfam" id="PF18893">
    <property type="entry name" value="DUF5652"/>
    <property type="match status" value="1"/>
</dbReference>